<dbReference type="OrthoDB" id="1762345at2"/>
<dbReference type="AlphaFoldDB" id="A0A1H3HC25"/>
<organism evidence="1 2">
    <name type="scientific">Eubacterium barkeri</name>
    <name type="common">Clostridium barkeri</name>
    <dbReference type="NCBI Taxonomy" id="1528"/>
    <lineage>
        <taxon>Bacteria</taxon>
        <taxon>Bacillati</taxon>
        <taxon>Bacillota</taxon>
        <taxon>Clostridia</taxon>
        <taxon>Eubacteriales</taxon>
        <taxon>Eubacteriaceae</taxon>
        <taxon>Eubacterium</taxon>
    </lineage>
</organism>
<evidence type="ECO:0000313" key="1">
    <source>
        <dbReference type="EMBL" id="SDY12967.1"/>
    </source>
</evidence>
<dbReference type="EMBL" id="FNOU01000017">
    <property type="protein sequence ID" value="SDY12967.1"/>
    <property type="molecule type" value="Genomic_DNA"/>
</dbReference>
<dbReference type="Proteomes" id="UP000199652">
    <property type="component" value="Unassembled WGS sequence"/>
</dbReference>
<protein>
    <submittedName>
        <fullName evidence="1">Uncharacterized protein</fullName>
    </submittedName>
</protein>
<keyword evidence="2" id="KW-1185">Reference proteome</keyword>
<dbReference type="RefSeq" id="WP_090246054.1">
    <property type="nucleotide sequence ID" value="NZ_FNOU01000017.1"/>
</dbReference>
<evidence type="ECO:0000313" key="2">
    <source>
        <dbReference type="Proteomes" id="UP000199652"/>
    </source>
</evidence>
<name>A0A1H3HC25_EUBBA</name>
<proteinExistence type="predicted"/>
<reference evidence="2" key="1">
    <citation type="submission" date="2016-10" db="EMBL/GenBank/DDBJ databases">
        <authorList>
            <person name="Varghese N."/>
            <person name="Submissions S."/>
        </authorList>
    </citation>
    <scope>NUCLEOTIDE SEQUENCE [LARGE SCALE GENOMIC DNA]</scope>
    <source>
        <strain evidence="2">VPI 5359</strain>
    </source>
</reference>
<dbReference type="STRING" id="1528.SAMN04488579_11735"/>
<accession>A0A1H3HC25</accession>
<sequence length="542" mass="59753">MALKGKTTIQLFDATTGEEVQKIEDENMVTDAVSSLCNNASKYFVQNVFGAEYEFDFVPIVGKPIDSMFSGLMLFDESISENKNTYFAPSNTTLIGKAKKLTNTTDRFTGVLNEVESVTLDNGKKYVWDFSTNKANGQIKCVCLTSAAGGYCGTYCDKDTDHNSAIGKMYPVQAPMVYLSSNIGSSYGTYYYYYYCIIGSGYDKSNSSQATPYSSSKTSNSNLKNKNAYLIGVNSDGNFIYAMCTVGSNSVAISVYDYKKEKSRTFGLNENSYSGKYSENLLNSVNLNSDVATFASPLYWKTIGQNTYSIYIDANKNLNVIVINVDTLTITKQACGAVQDSVLKSNFQINGTDGIHIYTVNVDSSKNSEGKYKGLSVYKINIDDFSDYELIQITEPFEKSGSYPTSSELYVPLYATNCSIVKSAYPNSSQILFKVTAADYYKDGSTSISNDYFYCLINIKNGTFEYLNRSPSTDGLFLGILNDGLLNPIQAPDCPICLGHTTGTSVMYTLPMMFLSTINNLSTPVVKNETQTMKVTYEITEV</sequence>
<gene>
    <name evidence="1" type="ORF">SAMN04488579_11735</name>
</gene>